<evidence type="ECO:0000259" key="3">
    <source>
        <dbReference type="PROSITE" id="PS50930"/>
    </source>
</evidence>
<feature type="domain" description="HTH LytTR-type" evidence="3">
    <location>
        <begin position="148"/>
        <end position="258"/>
    </location>
</feature>
<gene>
    <name evidence="4" type="primary">algR</name>
    <name evidence="4" type="ORF">DENOEST_3065</name>
</gene>
<dbReference type="SMART" id="SM00448">
    <property type="entry name" value="REC"/>
    <property type="match status" value="1"/>
</dbReference>
<dbReference type="KEGG" id="doe:DENOEST_3065"/>
<keyword evidence="5" id="KW-1185">Reference proteome</keyword>
<dbReference type="PANTHER" id="PTHR48111:SF3">
    <property type="entry name" value="TRANSCRIPTIONAL REGULATORY PROTEIN BTSR"/>
    <property type="match status" value="1"/>
</dbReference>
<dbReference type="PANTHER" id="PTHR48111">
    <property type="entry name" value="REGULATOR OF RPOS"/>
    <property type="match status" value="1"/>
</dbReference>
<evidence type="ECO:0000313" key="5">
    <source>
        <dbReference type="Proteomes" id="UP000515733"/>
    </source>
</evidence>
<dbReference type="GO" id="GO:0005829">
    <property type="term" value="C:cytosol"/>
    <property type="evidence" value="ECO:0007669"/>
    <property type="project" value="TreeGrafter"/>
</dbReference>
<accession>A0A6S6XW46</accession>
<dbReference type="PROSITE" id="PS50930">
    <property type="entry name" value="HTH_LYTTR"/>
    <property type="match status" value="1"/>
</dbReference>
<feature type="domain" description="Response regulatory" evidence="2">
    <location>
        <begin position="7"/>
        <end position="124"/>
    </location>
</feature>
<dbReference type="SMART" id="SM00850">
    <property type="entry name" value="LytTR"/>
    <property type="match status" value="1"/>
</dbReference>
<dbReference type="InterPro" id="IPR039420">
    <property type="entry name" value="WalR-like"/>
</dbReference>
<dbReference type="GO" id="GO:0032993">
    <property type="term" value="C:protein-DNA complex"/>
    <property type="evidence" value="ECO:0007669"/>
    <property type="project" value="TreeGrafter"/>
</dbReference>
<protein>
    <submittedName>
        <fullName evidence="4">Positive alginate biosynthesis regulatory protein</fullName>
    </submittedName>
</protein>
<dbReference type="RefSeq" id="WP_145770760.1">
    <property type="nucleotide sequence ID" value="NZ_LR778301.1"/>
</dbReference>
<sequence>MTAAPLRLMLVDDEPLARSRLRQLLGDIVAELPTEVVAEAGDGVEALEKAEGLVLDAVLLDIRMPRMDGMQLALHLARRPQAPALIFVTAYDSYAVKAFELCALDYLLKPVRAQRLREALVRVGRGAPGAEALRQLAPEGRHQLRSTLRGRVHLIPVEEVLYLKAEQKYVAARTAAGEYLLEESLTQLETELGERFIRVHRNCLVARAAIAGYEHGAEAEPDGEAEGEPRWQLILRGIDDRVAVSRRQWPQLRALLKG</sequence>
<dbReference type="GO" id="GO:0000156">
    <property type="term" value="F:phosphorelay response regulator activity"/>
    <property type="evidence" value="ECO:0007669"/>
    <property type="project" value="TreeGrafter"/>
</dbReference>
<dbReference type="PROSITE" id="PS50110">
    <property type="entry name" value="RESPONSE_REGULATORY"/>
    <property type="match status" value="1"/>
</dbReference>
<dbReference type="Pfam" id="PF00072">
    <property type="entry name" value="Response_reg"/>
    <property type="match status" value="1"/>
</dbReference>
<dbReference type="Gene3D" id="2.40.50.1020">
    <property type="entry name" value="LytTr DNA-binding domain"/>
    <property type="match status" value="1"/>
</dbReference>
<dbReference type="AlphaFoldDB" id="A0A6S6XW46"/>
<keyword evidence="1" id="KW-0238">DNA-binding</keyword>
<dbReference type="SUPFAM" id="SSF52172">
    <property type="entry name" value="CheY-like"/>
    <property type="match status" value="1"/>
</dbReference>
<name>A0A6S6XW46_9PROT</name>
<dbReference type="Proteomes" id="UP000515733">
    <property type="component" value="Chromosome"/>
</dbReference>
<organism evidence="4 5">
    <name type="scientific">Denitratisoma oestradiolicum</name>
    <dbReference type="NCBI Taxonomy" id="311182"/>
    <lineage>
        <taxon>Bacteria</taxon>
        <taxon>Pseudomonadati</taxon>
        <taxon>Pseudomonadota</taxon>
        <taxon>Betaproteobacteria</taxon>
        <taxon>Nitrosomonadales</taxon>
        <taxon>Sterolibacteriaceae</taxon>
        <taxon>Denitratisoma</taxon>
    </lineage>
</organism>
<dbReference type="InterPro" id="IPR007492">
    <property type="entry name" value="LytTR_DNA-bd_dom"/>
</dbReference>
<dbReference type="InterPro" id="IPR001789">
    <property type="entry name" value="Sig_transdc_resp-reg_receiver"/>
</dbReference>
<dbReference type="GO" id="GO:0006355">
    <property type="term" value="P:regulation of DNA-templated transcription"/>
    <property type="evidence" value="ECO:0007669"/>
    <property type="project" value="TreeGrafter"/>
</dbReference>
<dbReference type="EMBL" id="LR778301">
    <property type="protein sequence ID" value="CAB1370219.1"/>
    <property type="molecule type" value="Genomic_DNA"/>
</dbReference>
<dbReference type="Pfam" id="PF04397">
    <property type="entry name" value="LytTR"/>
    <property type="match status" value="1"/>
</dbReference>
<evidence type="ECO:0000313" key="4">
    <source>
        <dbReference type="EMBL" id="CAB1370219.1"/>
    </source>
</evidence>
<dbReference type="InterPro" id="IPR011006">
    <property type="entry name" value="CheY-like_superfamily"/>
</dbReference>
<dbReference type="Gene3D" id="3.40.50.2300">
    <property type="match status" value="1"/>
</dbReference>
<reference evidence="4 5" key="1">
    <citation type="submission" date="2020-03" db="EMBL/GenBank/DDBJ databases">
        <authorList>
            <consortium name="Genoscope - CEA"/>
            <person name="William W."/>
        </authorList>
    </citation>
    <scope>NUCLEOTIDE SEQUENCE [LARGE SCALE GENOMIC DNA]</scope>
    <source>
        <strain evidence="5">DSM 16959</strain>
    </source>
</reference>
<proteinExistence type="predicted"/>
<evidence type="ECO:0000256" key="1">
    <source>
        <dbReference type="ARBA" id="ARBA00023125"/>
    </source>
</evidence>
<evidence type="ECO:0000259" key="2">
    <source>
        <dbReference type="PROSITE" id="PS50110"/>
    </source>
</evidence>
<dbReference type="GO" id="GO:0000976">
    <property type="term" value="F:transcription cis-regulatory region binding"/>
    <property type="evidence" value="ECO:0007669"/>
    <property type="project" value="TreeGrafter"/>
</dbReference>
<dbReference type="OrthoDB" id="236568at2"/>